<accession>A0AAE8Q771</accession>
<dbReference type="Proteomes" id="UP000291892">
    <property type="component" value="Unassembled WGS sequence"/>
</dbReference>
<feature type="region of interest" description="Disordered" evidence="1">
    <location>
        <begin position="1"/>
        <end position="85"/>
    </location>
</feature>
<proteinExistence type="predicted"/>
<dbReference type="Proteomes" id="UP000661163">
    <property type="component" value="Unassembled WGS sequence"/>
</dbReference>
<dbReference type="EMBL" id="WUFC01000080">
    <property type="protein sequence ID" value="NEI53242.1"/>
    <property type="molecule type" value="Genomic_DNA"/>
</dbReference>
<dbReference type="EMBL" id="SIKX01000003">
    <property type="protein sequence ID" value="TBF05594.1"/>
    <property type="molecule type" value="Genomic_DNA"/>
</dbReference>
<organism evidence="3 4">
    <name type="scientific">Rhizobium ruizarguesonis</name>
    <dbReference type="NCBI Taxonomy" id="2081791"/>
    <lineage>
        <taxon>Bacteria</taxon>
        <taxon>Pseudomonadati</taxon>
        <taxon>Pseudomonadota</taxon>
        <taxon>Alphaproteobacteria</taxon>
        <taxon>Hyphomicrobiales</taxon>
        <taxon>Rhizobiaceae</taxon>
        <taxon>Rhizobium/Agrobacterium group</taxon>
        <taxon>Rhizobium</taxon>
    </lineage>
</organism>
<dbReference type="AlphaFoldDB" id="A0AAE8Q771"/>
<sequence>MTKKSINQRGPGKISGFRNDDGRFGKANLKEGRSAVKRESDPAKGGGSSGSYKLAGSASVTTTTRATSKPSSARTTEPKLARPVAQRVDPREFAAELLVTDRIIMDHLAK</sequence>
<evidence type="ECO:0000313" key="5">
    <source>
        <dbReference type="Proteomes" id="UP000661163"/>
    </source>
</evidence>
<name>A0AAE8Q771_9HYPH</name>
<feature type="compositionally biased region" description="Basic and acidic residues" evidence="1">
    <location>
        <begin position="18"/>
        <end position="42"/>
    </location>
</feature>
<gene>
    <name evidence="3" type="ORF">ELG94_33610</name>
    <name evidence="2" type="ORF">GR217_37295</name>
</gene>
<keyword evidence="3" id="KW-0614">Plasmid</keyword>
<comment type="caution">
    <text evidence="3">The sequence shown here is derived from an EMBL/GenBank/DDBJ whole genome shotgun (WGS) entry which is preliminary data.</text>
</comment>
<evidence type="ECO:0000313" key="4">
    <source>
        <dbReference type="Proteomes" id="UP000291892"/>
    </source>
</evidence>
<evidence type="ECO:0000313" key="3">
    <source>
        <dbReference type="EMBL" id="TBF05594.1"/>
    </source>
</evidence>
<evidence type="ECO:0000256" key="1">
    <source>
        <dbReference type="SAM" id="MobiDB-lite"/>
    </source>
</evidence>
<reference evidence="2 5" key="2">
    <citation type="submission" date="2019-12" db="EMBL/GenBank/DDBJ databases">
        <title>Rhizobium genotypes associated with high levels of biological nitrogen fixation by grain legumes in a temperate-maritime cropping system.</title>
        <authorList>
            <person name="Maluk M."/>
            <person name="Francesc Ferrando Molina F."/>
            <person name="Lopez Del Egido L."/>
            <person name="Lafos M."/>
            <person name="Langarica-Fuentes A."/>
            <person name="Gebre Yohannes G."/>
            <person name="Young M.W."/>
            <person name="Martin P."/>
            <person name="Gantlett R."/>
            <person name="Kenicer G."/>
            <person name="Hawes C."/>
            <person name="Begg G.S."/>
            <person name="Quilliam R.S."/>
            <person name="Squire G.R."/>
            <person name="Poole P.S."/>
            <person name="Young P.W."/>
            <person name="Iannetta P.M."/>
            <person name="James E.K."/>
        </authorList>
    </citation>
    <scope>NUCLEOTIDE SEQUENCE [LARGE SCALE GENOMIC DNA]</scope>
    <source>
        <strain evidence="2 5">JHI985</strain>
    </source>
</reference>
<evidence type="ECO:0000313" key="2">
    <source>
        <dbReference type="EMBL" id="NEI53242.1"/>
    </source>
</evidence>
<dbReference type="RefSeq" id="WP_130706914.1">
    <property type="nucleotide sequence ID" value="NZ_JAJAEH010000068.1"/>
</dbReference>
<reference evidence="3 4" key="1">
    <citation type="submission" date="2019-02" db="EMBL/GenBank/DDBJ databases">
        <title>The genomic architecture of introgression among sibling species of bacteria.</title>
        <authorList>
            <person name="Cavassim M.I.A."/>
            <person name="Moeskjaer S."/>
            <person name="Moslemi C."/>
            <person name="Fields B."/>
            <person name="Bachmann A."/>
            <person name="Vilhjalmsson B."/>
            <person name="Schierup M.H."/>
            <person name="Young J.P.W."/>
            <person name="Andersen S.U."/>
        </authorList>
    </citation>
    <scope>NUCLEOTIDE SEQUENCE [LARGE SCALE GENOMIC DNA]</scope>
    <source>
        <strain evidence="3 4">SM42</strain>
        <plasmid evidence="3">pSM42_Rh02_Rh04</plasmid>
    </source>
</reference>
<geneLocation type="plasmid" evidence="3">
    <name>pSM42_Rh02_Rh04</name>
</geneLocation>
<protein>
    <submittedName>
        <fullName evidence="3">Uncharacterized protein</fullName>
    </submittedName>
</protein>
<feature type="compositionally biased region" description="Low complexity" evidence="1">
    <location>
        <begin position="55"/>
        <end position="75"/>
    </location>
</feature>